<sequence>MATSELPAIRESRFNNKKGVLRVAVSVSLAVVLLSVVVYVYRKKMKRSHKKGPGSRVHTVDKDHTSASMGNLDEVPFYSLHKIAKATNNFNIDNKIGEGGFGPVYKGMLEDGQVIAVKRLSEASQQGLDEFQNEVLCIAKLQHRNLVKLLGYCIQGNEKMLIYEYMANKSLDSFLFDETRGSILDWCQRLHIIHGIARGILYLHQDSRLQIIHRDLKAGNILLDSEMNPKISDFGLARKFVGQDAMAKTKKVVGTLGYISPEYAVHGRFSIKSDVFSFGVIVLEIVSGKKNRGFSHEAHSDNLLGHAWRLYKEDKSIELMSASLRNSCVVSEVLRSIHVGLLCVQHHAEDRPTMLSVVLMLISEGALPQPKQPAFFTDESYREPDSVSSVDEYMLTIFSTHYSLLKNTTTGAKSPPFSFASHLYFAFCISRCSYASSIIAIIISDHHQLLLTSVAHTFTPSLTSVAHIFGFAPTSRSHLRCRSYQSLTPSVSLLSVAHTSGVAPL</sequence>
<protein>
    <recommendedName>
        <fullName evidence="1">non-specific serine/threonine protein kinase</fullName>
        <ecNumber evidence="1">2.7.11.1</ecNumber>
    </recommendedName>
</protein>
<keyword evidence="4" id="KW-0732">Signal</keyword>
<dbReference type="EMBL" id="OX465077">
    <property type="protein sequence ID" value="CAI9269908.1"/>
    <property type="molecule type" value="Genomic_DNA"/>
</dbReference>
<evidence type="ECO:0000256" key="7">
    <source>
        <dbReference type="ARBA" id="ARBA00022840"/>
    </source>
</evidence>
<dbReference type="PANTHER" id="PTHR27002">
    <property type="entry name" value="RECEPTOR-LIKE SERINE/THREONINE-PROTEIN KINASE SD1-8"/>
    <property type="match status" value="1"/>
</dbReference>
<keyword evidence="7" id="KW-0067">ATP-binding</keyword>
<gene>
    <name evidence="14" type="ORF">LSALG_LOCUS10254</name>
</gene>
<dbReference type="PROSITE" id="PS50011">
    <property type="entry name" value="PROTEIN_KINASE_DOM"/>
    <property type="match status" value="1"/>
</dbReference>
<dbReference type="GO" id="GO:0005886">
    <property type="term" value="C:plasma membrane"/>
    <property type="evidence" value="ECO:0007669"/>
    <property type="project" value="TreeGrafter"/>
</dbReference>
<dbReference type="InterPro" id="IPR008271">
    <property type="entry name" value="Ser/Thr_kinase_AS"/>
</dbReference>
<evidence type="ECO:0000256" key="9">
    <source>
        <dbReference type="ARBA" id="ARBA00023180"/>
    </source>
</evidence>
<keyword evidence="15" id="KW-1185">Reference proteome</keyword>
<reference evidence="14" key="1">
    <citation type="submission" date="2023-04" db="EMBL/GenBank/DDBJ databases">
        <authorList>
            <person name="Vijverberg K."/>
            <person name="Xiong W."/>
            <person name="Schranz E."/>
        </authorList>
    </citation>
    <scope>NUCLEOTIDE SEQUENCE</scope>
</reference>
<dbReference type="SUPFAM" id="SSF56112">
    <property type="entry name" value="Protein kinase-like (PK-like)"/>
    <property type="match status" value="1"/>
</dbReference>
<dbReference type="GO" id="GO:0005524">
    <property type="term" value="F:ATP binding"/>
    <property type="evidence" value="ECO:0007669"/>
    <property type="project" value="UniProtKB-KW"/>
</dbReference>
<keyword evidence="2" id="KW-0723">Serine/threonine-protein kinase</keyword>
<evidence type="ECO:0000259" key="13">
    <source>
        <dbReference type="PROSITE" id="PS50011"/>
    </source>
</evidence>
<dbReference type="GO" id="GO:0004674">
    <property type="term" value="F:protein serine/threonine kinase activity"/>
    <property type="evidence" value="ECO:0007669"/>
    <property type="project" value="UniProtKB-KW"/>
</dbReference>
<comment type="catalytic activity">
    <reaction evidence="11">
        <text>L-seryl-[protein] + ATP = O-phospho-L-seryl-[protein] + ADP + H(+)</text>
        <dbReference type="Rhea" id="RHEA:17989"/>
        <dbReference type="Rhea" id="RHEA-COMP:9863"/>
        <dbReference type="Rhea" id="RHEA-COMP:11604"/>
        <dbReference type="ChEBI" id="CHEBI:15378"/>
        <dbReference type="ChEBI" id="CHEBI:29999"/>
        <dbReference type="ChEBI" id="CHEBI:30616"/>
        <dbReference type="ChEBI" id="CHEBI:83421"/>
        <dbReference type="ChEBI" id="CHEBI:456216"/>
        <dbReference type="EC" id="2.7.11.1"/>
    </reaction>
</comment>
<dbReference type="PROSITE" id="PS00108">
    <property type="entry name" value="PROTEIN_KINASE_ST"/>
    <property type="match status" value="1"/>
</dbReference>
<dbReference type="FunFam" id="1.10.510.10:FF:000060">
    <property type="entry name" value="G-type lectin S-receptor-like serine/threonine-protein kinase"/>
    <property type="match status" value="1"/>
</dbReference>
<feature type="transmembrane region" description="Helical" evidence="12">
    <location>
        <begin position="20"/>
        <end position="41"/>
    </location>
</feature>
<evidence type="ECO:0000256" key="10">
    <source>
        <dbReference type="ARBA" id="ARBA00047899"/>
    </source>
</evidence>
<keyword evidence="5" id="KW-0547">Nucleotide-binding</keyword>
<evidence type="ECO:0000256" key="3">
    <source>
        <dbReference type="ARBA" id="ARBA00022679"/>
    </source>
</evidence>
<dbReference type="PANTHER" id="PTHR27002:SF932">
    <property type="entry name" value="RECEPTOR-LIKE SERINE_THREONINE-PROTEIN KINASE"/>
    <property type="match status" value="1"/>
</dbReference>
<comment type="catalytic activity">
    <reaction evidence="10">
        <text>L-threonyl-[protein] + ATP = O-phospho-L-threonyl-[protein] + ADP + H(+)</text>
        <dbReference type="Rhea" id="RHEA:46608"/>
        <dbReference type="Rhea" id="RHEA-COMP:11060"/>
        <dbReference type="Rhea" id="RHEA-COMP:11605"/>
        <dbReference type="ChEBI" id="CHEBI:15378"/>
        <dbReference type="ChEBI" id="CHEBI:30013"/>
        <dbReference type="ChEBI" id="CHEBI:30616"/>
        <dbReference type="ChEBI" id="CHEBI:61977"/>
        <dbReference type="ChEBI" id="CHEBI:456216"/>
        <dbReference type="EC" id="2.7.11.1"/>
    </reaction>
</comment>
<keyword evidence="6" id="KW-0418">Kinase</keyword>
<evidence type="ECO:0000256" key="11">
    <source>
        <dbReference type="ARBA" id="ARBA00048679"/>
    </source>
</evidence>
<evidence type="ECO:0000313" key="14">
    <source>
        <dbReference type="EMBL" id="CAI9269908.1"/>
    </source>
</evidence>
<evidence type="ECO:0000256" key="6">
    <source>
        <dbReference type="ARBA" id="ARBA00022777"/>
    </source>
</evidence>
<dbReference type="InterPro" id="IPR001245">
    <property type="entry name" value="Ser-Thr/Tyr_kinase_cat_dom"/>
</dbReference>
<dbReference type="SMART" id="SM00220">
    <property type="entry name" value="S_TKc"/>
    <property type="match status" value="1"/>
</dbReference>
<keyword evidence="12" id="KW-0472">Membrane</keyword>
<keyword evidence="3" id="KW-0808">Transferase</keyword>
<keyword evidence="9" id="KW-0325">Glycoprotein</keyword>
<keyword evidence="12" id="KW-0812">Transmembrane</keyword>
<dbReference type="AlphaFoldDB" id="A0AA35VYQ1"/>
<evidence type="ECO:0000256" key="5">
    <source>
        <dbReference type="ARBA" id="ARBA00022741"/>
    </source>
</evidence>
<dbReference type="InterPro" id="IPR011009">
    <property type="entry name" value="Kinase-like_dom_sf"/>
</dbReference>
<dbReference type="InterPro" id="IPR000719">
    <property type="entry name" value="Prot_kinase_dom"/>
</dbReference>
<dbReference type="CDD" id="cd14066">
    <property type="entry name" value="STKc_IRAK"/>
    <property type="match status" value="1"/>
</dbReference>
<name>A0AA35VYQ1_LACSI</name>
<keyword evidence="12" id="KW-1133">Transmembrane helix</keyword>
<dbReference type="EC" id="2.7.11.1" evidence="1"/>
<keyword evidence="8" id="KW-1015">Disulfide bond</keyword>
<organism evidence="14 15">
    <name type="scientific">Lactuca saligna</name>
    <name type="common">Willowleaf lettuce</name>
    <dbReference type="NCBI Taxonomy" id="75948"/>
    <lineage>
        <taxon>Eukaryota</taxon>
        <taxon>Viridiplantae</taxon>
        <taxon>Streptophyta</taxon>
        <taxon>Embryophyta</taxon>
        <taxon>Tracheophyta</taxon>
        <taxon>Spermatophyta</taxon>
        <taxon>Magnoliopsida</taxon>
        <taxon>eudicotyledons</taxon>
        <taxon>Gunneridae</taxon>
        <taxon>Pentapetalae</taxon>
        <taxon>asterids</taxon>
        <taxon>campanulids</taxon>
        <taxon>Asterales</taxon>
        <taxon>Asteraceae</taxon>
        <taxon>Cichorioideae</taxon>
        <taxon>Cichorieae</taxon>
        <taxon>Lactucinae</taxon>
        <taxon>Lactuca</taxon>
    </lineage>
</organism>
<dbReference type="Proteomes" id="UP001177003">
    <property type="component" value="Chromosome 1"/>
</dbReference>
<evidence type="ECO:0000256" key="1">
    <source>
        <dbReference type="ARBA" id="ARBA00012513"/>
    </source>
</evidence>
<dbReference type="FunFam" id="3.30.200.20:FF:000195">
    <property type="entry name" value="G-type lectin S-receptor-like serine/threonine-protein kinase"/>
    <property type="match status" value="1"/>
</dbReference>
<accession>A0AA35VYQ1</accession>
<evidence type="ECO:0000313" key="15">
    <source>
        <dbReference type="Proteomes" id="UP001177003"/>
    </source>
</evidence>
<evidence type="ECO:0000256" key="2">
    <source>
        <dbReference type="ARBA" id="ARBA00022527"/>
    </source>
</evidence>
<feature type="domain" description="Protein kinase" evidence="13">
    <location>
        <begin position="90"/>
        <end position="375"/>
    </location>
</feature>
<dbReference type="Pfam" id="PF07714">
    <property type="entry name" value="PK_Tyr_Ser-Thr"/>
    <property type="match status" value="1"/>
</dbReference>
<dbReference type="Gene3D" id="3.30.200.20">
    <property type="entry name" value="Phosphorylase Kinase, domain 1"/>
    <property type="match status" value="1"/>
</dbReference>
<evidence type="ECO:0000256" key="12">
    <source>
        <dbReference type="SAM" id="Phobius"/>
    </source>
</evidence>
<evidence type="ECO:0000256" key="4">
    <source>
        <dbReference type="ARBA" id="ARBA00022729"/>
    </source>
</evidence>
<evidence type="ECO:0000256" key="8">
    <source>
        <dbReference type="ARBA" id="ARBA00023157"/>
    </source>
</evidence>
<proteinExistence type="predicted"/>
<dbReference type="Gene3D" id="1.10.510.10">
    <property type="entry name" value="Transferase(Phosphotransferase) domain 1"/>
    <property type="match status" value="1"/>
</dbReference>